<reference evidence="2 3" key="1">
    <citation type="submission" date="2020-02" db="EMBL/GenBank/DDBJ databases">
        <authorList>
            <person name="Yang Z."/>
        </authorList>
    </citation>
    <scope>NUCLEOTIDE SEQUENCE [LARGE SCALE GENOMIC DNA]</scope>
    <source>
        <strain evidence="2 3">HX-7-9</strain>
    </source>
</reference>
<sequence>MTTMPRTRPSALWRRLHAAPPADARVADAVGRHPRHQLDRVALLALPMLLPAALPGMSTTLGVLTVLLALAYLRGQAMVLPAWLAERRLPAVLPALIVRLQKKVFGLLERVARPRWRRLSGAPMRAANAGMLALAGLALLTPVPLVSFDNVVPAAAIVLLALGLRLRDGALVLAGYAATIAGAASTALLWWGLSVAGEAGVSGAADWLQRL</sequence>
<feature type="transmembrane region" description="Helical" evidence="1">
    <location>
        <begin position="171"/>
        <end position="193"/>
    </location>
</feature>
<name>A0A6B2KLX7_9NEIS</name>
<feature type="transmembrane region" description="Helical" evidence="1">
    <location>
        <begin position="145"/>
        <end position="164"/>
    </location>
</feature>
<comment type="caution">
    <text evidence="2">The sequence shown here is derived from an EMBL/GenBank/DDBJ whole genome shotgun (WGS) entry which is preliminary data.</text>
</comment>
<dbReference type="PANTHER" id="PTHR41795:SF1">
    <property type="entry name" value="EXOPOLYSACCHARIDE SYNTHESIS PROTEIN"/>
    <property type="match status" value="1"/>
</dbReference>
<dbReference type="PANTHER" id="PTHR41795">
    <property type="entry name" value="EXOPOLYSACCHARIDE SYNTHESIS PROTEIN"/>
    <property type="match status" value="1"/>
</dbReference>
<keyword evidence="1" id="KW-0812">Transmembrane</keyword>
<dbReference type="Proteomes" id="UP000482578">
    <property type="component" value="Unassembled WGS sequence"/>
</dbReference>
<dbReference type="EMBL" id="JAAGAA010000001">
    <property type="protein sequence ID" value="NDV11194.1"/>
    <property type="molecule type" value="Genomic_DNA"/>
</dbReference>
<dbReference type="InterPro" id="IPR010331">
    <property type="entry name" value="ExoD"/>
</dbReference>
<protein>
    <submittedName>
        <fullName evidence="2">Exopolysaccharide biosynthesis protein</fullName>
    </submittedName>
</protein>
<feature type="transmembrane region" description="Helical" evidence="1">
    <location>
        <begin position="41"/>
        <end position="72"/>
    </location>
</feature>
<dbReference type="Pfam" id="PF06055">
    <property type="entry name" value="ExoD"/>
    <property type="match status" value="1"/>
</dbReference>
<evidence type="ECO:0000256" key="1">
    <source>
        <dbReference type="SAM" id="Phobius"/>
    </source>
</evidence>
<keyword evidence="1" id="KW-1133">Transmembrane helix</keyword>
<gene>
    <name evidence="2" type="ORF">GZH52_00035</name>
</gene>
<dbReference type="AlphaFoldDB" id="A0A6B2KLX7"/>
<feature type="transmembrane region" description="Helical" evidence="1">
    <location>
        <begin position="119"/>
        <end position="139"/>
    </location>
</feature>
<organism evidence="2 3">
    <name type="scientific">Crenobacter caeni</name>
    <dbReference type="NCBI Taxonomy" id="2705474"/>
    <lineage>
        <taxon>Bacteria</taxon>
        <taxon>Pseudomonadati</taxon>
        <taxon>Pseudomonadota</taxon>
        <taxon>Betaproteobacteria</taxon>
        <taxon>Neisseriales</taxon>
        <taxon>Neisseriaceae</taxon>
        <taxon>Crenobacter</taxon>
    </lineage>
</organism>
<evidence type="ECO:0000313" key="2">
    <source>
        <dbReference type="EMBL" id="NDV11194.1"/>
    </source>
</evidence>
<proteinExistence type="predicted"/>
<keyword evidence="1" id="KW-0472">Membrane</keyword>
<keyword evidence="3" id="KW-1185">Reference proteome</keyword>
<evidence type="ECO:0000313" key="3">
    <source>
        <dbReference type="Proteomes" id="UP000482578"/>
    </source>
</evidence>
<accession>A0A6B2KLX7</accession>